<dbReference type="GeneID" id="54423894"/>
<evidence type="ECO:0000313" key="2">
    <source>
        <dbReference type="EMBL" id="KAF1810560.1"/>
    </source>
</evidence>
<name>A0A6G1FXZ4_9PEZI</name>
<gene>
    <name evidence="2 4" type="ORF">P152DRAFT_89038</name>
</gene>
<feature type="compositionally biased region" description="Basic and acidic residues" evidence="1">
    <location>
        <begin position="145"/>
        <end position="161"/>
    </location>
</feature>
<organism evidence="2">
    <name type="scientific">Eremomyces bilateralis CBS 781.70</name>
    <dbReference type="NCBI Taxonomy" id="1392243"/>
    <lineage>
        <taxon>Eukaryota</taxon>
        <taxon>Fungi</taxon>
        <taxon>Dikarya</taxon>
        <taxon>Ascomycota</taxon>
        <taxon>Pezizomycotina</taxon>
        <taxon>Dothideomycetes</taxon>
        <taxon>Dothideomycetes incertae sedis</taxon>
        <taxon>Eremomycetales</taxon>
        <taxon>Eremomycetaceae</taxon>
        <taxon>Eremomyces</taxon>
    </lineage>
</organism>
<proteinExistence type="predicted"/>
<feature type="compositionally biased region" description="Polar residues" evidence="1">
    <location>
        <begin position="189"/>
        <end position="205"/>
    </location>
</feature>
<reference evidence="4" key="3">
    <citation type="submission" date="2025-04" db="UniProtKB">
        <authorList>
            <consortium name="RefSeq"/>
        </authorList>
    </citation>
    <scope>IDENTIFICATION</scope>
    <source>
        <strain evidence="4">CBS 781.70</strain>
    </source>
</reference>
<accession>A0A6G1FXZ4</accession>
<dbReference type="Proteomes" id="UP000504638">
    <property type="component" value="Unplaced"/>
</dbReference>
<evidence type="ECO:0000313" key="4">
    <source>
        <dbReference type="RefSeq" id="XP_033532191.1"/>
    </source>
</evidence>
<protein>
    <submittedName>
        <fullName evidence="2 4">Uncharacterized protein</fullName>
    </submittedName>
</protein>
<reference evidence="2 4" key="1">
    <citation type="submission" date="2020-01" db="EMBL/GenBank/DDBJ databases">
        <authorList>
            <consortium name="DOE Joint Genome Institute"/>
            <person name="Haridas S."/>
            <person name="Albert R."/>
            <person name="Binder M."/>
            <person name="Bloem J."/>
            <person name="Labutti K."/>
            <person name="Salamov A."/>
            <person name="Andreopoulos B."/>
            <person name="Baker S.E."/>
            <person name="Barry K."/>
            <person name="Bills G."/>
            <person name="Bluhm B.H."/>
            <person name="Cannon C."/>
            <person name="Castanera R."/>
            <person name="Culley D.E."/>
            <person name="Daum C."/>
            <person name="Ezra D."/>
            <person name="Gonzalez J.B."/>
            <person name="Henrissat B."/>
            <person name="Kuo A."/>
            <person name="Liang C."/>
            <person name="Lipzen A."/>
            <person name="Lutzoni F."/>
            <person name="Magnuson J."/>
            <person name="Mondo S."/>
            <person name="Nolan M."/>
            <person name="Ohm R."/>
            <person name="Pangilinan J."/>
            <person name="Park H.-J."/>
            <person name="Ramirez L."/>
            <person name="Alfaro M."/>
            <person name="Sun H."/>
            <person name="Tritt A."/>
            <person name="Yoshinaga Y."/>
            <person name="Zwiers L.-H."/>
            <person name="Turgeon B.G."/>
            <person name="Goodwin S.B."/>
            <person name="Spatafora J.W."/>
            <person name="Crous P.W."/>
            <person name="Grigoriev I.V."/>
        </authorList>
    </citation>
    <scope>NUCLEOTIDE SEQUENCE</scope>
    <source>
        <strain evidence="2 4">CBS 781.70</strain>
    </source>
</reference>
<dbReference type="EMBL" id="ML975165">
    <property type="protein sequence ID" value="KAF1810560.1"/>
    <property type="molecule type" value="Genomic_DNA"/>
</dbReference>
<feature type="compositionally biased region" description="Basic and acidic residues" evidence="1">
    <location>
        <begin position="227"/>
        <end position="239"/>
    </location>
</feature>
<reference evidence="4" key="2">
    <citation type="submission" date="2020-04" db="EMBL/GenBank/DDBJ databases">
        <authorList>
            <consortium name="NCBI Genome Project"/>
        </authorList>
    </citation>
    <scope>NUCLEOTIDE SEQUENCE</scope>
    <source>
        <strain evidence="4">CBS 781.70</strain>
    </source>
</reference>
<feature type="region of interest" description="Disordered" evidence="1">
    <location>
        <begin position="189"/>
        <end position="252"/>
    </location>
</feature>
<dbReference type="AlphaFoldDB" id="A0A6G1FXZ4"/>
<feature type="compositionally biased region" description="Low complexity" evidence="1">
    <location>
        <begin position="29"/>
        <end position="47"/>
    </location>
</feature>
<feature type="region of interest" description="Disordered" evidence="1">
    <location>
        <begin position="94"/>
        <end position="161"/>
    </location>
</feature>
<evidence type="ECO:0000256" key="1">
    <source>
        <dbReference type="SAM" id="MobiDB-lite"/>
    </source>
</evidence>
<evidence type="ECO:0000313" key="3">
    <source>
        <dbReference type="Proteomes" id="UP000504638"/>
    </source>
</evidence>
<feature type="region of interest" description="Disordered" evidence="1">
    <location>
        <begin position="20"/>
        <end position="48"/>
    </location>
</feature>
<dbReference type="RefSeq" id="XP_033532191.1">
    <property type="nucleotide sequence ID" value="XM_033683324.1"/>
</dbReference>
<keyword evidence="3" id="KW-1185">Reference proteome</keyword>
<sequence length="334" mass="37432">MVSSKDGFLGHFRHSFAQLGRSYEEEPSQSDQVSSSSSTQSLPLSTSEIPPAFQNIDYRASISSNVQRYSDQSSAVFKKAKAFYHRKHISITSRLQQGTGADSDDELTDLSDPTRAGSVQEPETPSQDSRIELPRSATFPSPAPKDIHGREDQRPTLSRRDTLARLRRHSHLLPGRSSHSSGDLRRLLNRQSDGGLTGPDTTMPQRPQPPGFVVPRNRDRRPRPTRQKTETQMRQRVDSKLAMSPERPPVELPTRALSTSSLRLKKLPSLGFSFEPKYKKWSIDGGPLSKKKTRSMSNMGHERVAEQEGLFEESLGHERVAEKEGLFEGSLDNM</sequence>